<comment type="caution">
    <text evidence="2">The sequence shown here is derived from an EMBL/GenBank/DDBJ whole genome shotgun (WGS) entry which is preliminary data.</text>
</comment>
<reference evidence="2 3" key="1">
    <citation type="submission" date="2024-04" db="EMBL/GenBank/DDBJ databases">
        <authorList>
            <consortium name="Genoscope - CEA"/>
            <person name="William W."/>
        </authorList>
    </citation>
    <scope>NUCLEOTIDE SEQUENCE [LARGE SCALE GENOMIC DNA]</scope>
</reference>
<keyword evidence="3" id="KW-1185">Reference proteome</keyword>
<protein>
    <submittedName>
        <fullName evidence="2">Uncharacterized protein</fullName>
    </submittedName>
</protein>
<feature type="region of interest" description="Disordered" evidence="1">
    <location>
        <begin position="166"/>
        <end position="214"/>
    </location>
</feature>
<name>A0AAV2I932_LYMST</name>
<dbReference type="AlphaFoldDB" id="A0AAV2I932"/>
<organism evidence="2 3">
    <name type="scientific">Lymnaea stagnalis</name>
    <name type="common">Great pond snail</name>
    <name type="synonym">Helix stagnalis</name>
    <dbReference type="NCBI Taxonomy" id="6523"/>
    <lineage>
        <taxon>Eukaryota</taxon>
        <taxon>Metazoa</taxon>
        <taxon>Spiralia</taxon>
        <taxon>Lophotrochozoa</taxon>
        <taxon>Mollusca</taxon>
        <taxon>Gastropoda</taxon>
        <taxon>Heterobranchia</taxon>
        <taxon>Euthyneura</taxon>
        <taxon>Panpulmonata</taxon>
        <taxon>Hygrophila</taxon>
        <taxon>Lymnaeoidea</taxon>
        <taxon>Lymnaeidae</taxon>
        <taxon>Lymnaea</taxon>
    </lineage>
</organism>
<evidence type="ECO:0000313" key="2">
    <source>
        <dbReference type="EMBL" id="CAL1543310.1"/>
    </source>
</evidence>
<dbReference type="EMBL" id="CAXITT010000540">
    <property type="protein sequence ID" value="CAL1543310.1"/>
    <property type="molecule type" value="Genomic_DNA"/>
</dbReference>
<gene>
    <name evidence="2" type="ORF">GSLYS_00016844001</name>
</gene>
<feature type="compositionally biased region" description="Low complexity" evidence="1">
    <location>
        <begin position="166"/>
        <end position="176"/>
    </location>
</feature>
<proteinExistence type="predicted"/>
<sequence>MAKQRAIHFGKVQQRMYLPIPDRYYMYIDMESGTIGFGADVTAYGRDAEYFGNILTGIPKSKSNPMFLMVSMCQPNEQVQVYYKGSHTTEEGFDLIGGEPIYEGASKQTKSSKQSTTNVVNVYTIAGGAPGPYMQAPYVQPVPYMQAPYMQPVAYVQPAPYMQQGQYQQQGHYQQQAITDGHQKNNRHRKDSTSSSDSSSSASKHDKNKKKGKY</sequence>
<evidence type="ECO:0000256" key="1">
    <source>
        <dbReference type="SAM" id="MobiDB-lite"/>
    </source>
</evidence>
<dbReference type="Proteomes" id="UP001497497">
    <property type="component" value="Unassembled WGS sequence"/>
</dbReference>
<evidence type="ECO:0000313" key="3">
    <source>
        <dbReference type="Proteomes" id="UP001497497"/>
    </source>
</evidence>
<accession>A0AAV2I932</accession>
<feature type="compositionally biased region" description="Low complexity" evidence="1">
    <location>
        <begin position="193"/>
        <end position="202"/>
    </location>
</feature>